<dbReference type="AlphaFoldDB" id="A1SS68"/>
<proteinExistence type="inferred from homology"/>
<dbReference type="Gene3D" id="3.30.700.10">
    <property type="entry name" value="Glycoprotein, Type 4 Pilin"/>
    <property type="match status" value="1"/>
</dbReference>
<dbReference type="GO" id="GO:0044096">
    <property type="term" value="C:type IV pilus"/>
    <property type="evidence" value="ECO:0007669"/>
    <property type="project" value="TreeGrafter"/>
</dbReference>
<dbReference type="KEGG" id="pin:Ping_0476"/>
<accession>A1SS68</accession>
<dbReference type="STRING" id="357804.Ping_0476"/>
<keyword evidence="3" id="KW-1133">Transmembrane helix</keyword>
<gene>
    <name evidence="4" type="ordered locus">Ping_0476</name>
</gene>
<dbReference type="EMBL" id="CP000510">
    <property type="protein sequence ID" value="ABM02333.1"/>
    <property type="molecule type" value="Genomic_DNA"/>
</dbReference>
<keyword evidence="2" id="KW-0488">Methylation</keyword>
<dbReference type="RefSeq" id="WP_011768892.1">
    <property type="nucleotide sequence ID" value="NC_008709.1"/>
</dbReference>
<dbReference type="NCBIfam" id="TIGR02532">
    <property type="entry name" value="IV_pilin_GFxxxE"/>
    <property type="match status" value="1"/>
</dbReference>
<evidence type="ECO:0000256" key="3">
    <source>
        <dbReference type="SAM" id="Phobius"/>
    </source>
</evidence>
<dbReference type="OrthoDB" id="6215931at2"/>
<evidence type="ECO:0000256" key="1">
    <source>
        <dbReference type="ARBA" id="ARBA00005233"/>
    </source>
</evidence>
<organism evidence="4 5">
    <name type="scientific">Psychromonas ingrahamii (strain DSM 17664 / CCUG 51855 / 37)</name>
    <dbReference type="NCBI Taxonomy" id="357804"/>
    <lineage>
        <taxon>Bacteria</taxon>
        <taxon>Pseudomonadati</taxon>
        <taxon>Pseudomonadota</taxon>
        <taxon>Gammaproteobacteria</taxon>
        <taxon>Alteromonadales</taxon>
        <taxon>Psychromonadaceae</taxon>
        <taxon>Psychromonas</taxon>
    </lineage>
</organism>
<dbReference type="HOGENOM" id="CLU_091705_4_1_6"/>
<dbReference type="PROSITE" id="PS00409">
    <property type="entry name" value="PROKAR_NTER_METHYL"/>
    <property type="match status" value="1"/>
</dbReference>
<dbReference type="Pfam" id="PF07963">
    <property type="entry name" value="N_methyl"/>
    <property type="match status" value="1"/>
</dbReference>
<dbReference type="eggNOG" id="COG4969">
    <property type="taxonomic scope" value="Bacteria"/>
</dbReference>
<protein>
    <submittedName>
        <fullName evidence="4">Methylation site containing protein</fullName>
    </submittedName>
</protein>
<comment type="similarity">
    <text evidence="1">Belongs to the N-Me-Phe pilin family.</text>
</comment>
<name>A1SS68_PSYIN</name>
<dbReference type="InterPro" id="IPR045584">
    <property type="entry name" value="Pilin-like"/>
</dbReference>
<dbReference type="Proteomes" id="UP000000639">
    <property type="component" value="Chromosome"/>
</dbReference>
<reference evidence="4 5" key="1">
    <citation type="submission" date="2007-01" db="EMBL/GenBank/DDBJ databases">
        <title>Complete sequence of Psychromonas ingrahamii 37.</title>
        <authorList>
            <consortium name="US DOE Joint Genome Institute"/>
            <person name="Copeland A."/>
            <person name="Lucas S."/>
            <person name="Lapidus A."/>
            <person name="Barry K."/>
            <person name="Detter J.C."/>
            <person name="Glavina del Rio T."/>
            <person name="Hammon N."/>
            <person name="Israni S."/>
            <person name="Dalin E."/>
            <person name="Tice H."/>
            <person name="Pitluck S."/>
            <person name="Thompson L.S."/>
            <person name="Brettin T."/>
            <person name="Bruce D."/>
            <person name="Han C."/>
            <person name="Tapia R."/>
            <person name="Schmutz J."/>
            <person name="Larimer F."/>
            <person name="Land M."/>
            <person name="Hauser L."/>
            <person name="Kyrpides N."/>
            <person name="Ivanova N."/>
            <person name="Staley J."/>
            <person name="Richardson P."/>
        </authorList>
    </citation>
    <scope>NUCLEOTIDE SEQUENCE [LARGE SCALE GENOMIC DNA]</scope>
    <source>
        <strain evidence="4 5">37</strain>
    </source>
</reference>
<dbReference type="InterPro" id="IPR012902">
    <property type="entry name" value="N_methyl_site"/>
</dbReference>
<sequence length="141" mass="14114">MKKVQQGFTLIELLIVIAIIGILAAVAIPSYNAYTQKAKFSELILATGATKSALEVCAQFNASAVGCTAATVAGVAAAAANAKITTVAVTLTALAPVIVATATPAVTGMGFAGVYTLSGVLNATYGTIAWTSTCVPETLCN</sequence>
<dbReference type="SUPFAM" id="SSF54523">
    <property type="entry name" value="Pili subunits"/>
    <property type="match status" value="1"/>
</dbReference>
<keyword evidence="3" id="KW-0472">Membrane</keyword>
<evidence type="ECO:0000256" key="2">
    <source>
        <dbReference type="ARBA" id="ARBA00022481"/>
    </source>
</evidence>
<evidence type="ECO:0000313" key="5">
    <source>
        <dbReference type="Proteomes" id="UP000000639"/>
    </source>
</evidence>
<evidence type="ECO:0000313" key="4">
    <source>
        <dbReference type="EMBL" id="ABM02333.1"/>
    </source>
</evidence>
<dbReference type="PANTHER" id="PTHR30093:SF34">
    <property type="entry name" value="PREPILIN PEPTIDASE-DEPENDENT PROTEIN D"/>
    <property type="match status" value="1"/>
</dbReference>
<dbReference type="GO" id="GO:0043107">
    <property type="term" value="P:type IV pilus-dependent motility"/>
    <property type="evidence" value="ECO:0007669"/>
    <property type="project" value="TreeGrafter"/>
</dbReference>
<keyword evidence="3" id="KW-0812">Transmembrane</keyword>
<feature type="transmembrane region" description="Helical" evidence="3">
    <location>
        <begin position="7"/>
        <end position="31"/>
    </location>
</feature>
<keyword evidence="5" id="KW-1185">Reference proteome</keyword>
<dbReference type="PANTHER" id="PTHR30093">
    <property type="entry name" value="GENERAL SECRETION PATHWAY PROTEIN G"/>
    <property type="match status" value="1"/>
</dbReference>